<dbReference type="EMBL" id="UZAF01022975">
    <property type="protein sequence ID" value="VDO87950.1"/>
    <property type="molecule type" value="Genomic_DNA"/>
</dbReference>
<evidence type="ECO:0000313" key="1">
    <source>
        <dbReference type="EMBL" id="VDO87950.1"/>
    </source>
</evidence>
<protein>
    <submittedName>
        <fullName evidence="3">Radical SAM protein</fullName>
    </submittedName>
</protein>
<gene>
    <name evidence="1" type="ORF">HPLM_LOCUS21109</name>
</gene>
<keyword evidence="2" id="KW-1185">Reference proteome</keyword>
<reference evidence="3" key="1">
    <citation type="submission" date="2017-02" db="UniProtKB">
        <authorList>
            <consortium name="WormBaseParasite"/>
        </authorList>
    </citation>
    <scope>IDENTIFICATION</scope>
</reference>
<dbReference type="WBParaSite" id="HPLM_0002112001-mRNA-1">
    <property type="protein sequence ID" value="HPLM_0002112001-mRNA-1"/>
    <property type="gene ID" value="HPLM_0002112001"/>
</dbReference>
<accession>A0A0N4X9S5</accession>
<dbReference type="Proteomes" id="UP000268014">
    <property type="component" value="Unassembled WGS sequence"/>
</dbReference>
<reference evidence="1 2" key="2">
    <citation type="submission" date="2018-11" db="EMBL/GenBank/DDBJ databases">
        <authorList>
            <consortium name="Pathogen Informatics"/>
        </authorList>
    </citation>
    <scope>NUCLEOTIDE SEQUENCE [LARGE SCALE GENOMIC DNA]</scope>
    <source>
        <strain evidence="1 2">MHpl1</strain>
    </source>
</reference>
<organism evidence="3">
    <name type="scientific">Haemonchus placei</name>
    <name type="common">Barber's pole worm</name>
    <dbReference type="NCBI Taxonomy" id="6290"/>
    <lineage>
        <taxon>Eukaryota</taxon>
        <taxon>Metazoa</taxon>
        <taxon>Ecdysozoa</taxon>
        <taxon>Nematoda</taxon>
        <taxon>Chromadorea</taxon>
        <taxon>Rhabditida</taxon>
        <taxon>Rhabditina</taxon>
        <taxon>Rhabditomorpha</taxon>
        <taxon>Strongyloidea</taxon>
        <taxon>Trichostrongylidae</taxon>
        <taxon>Haemonchus</taxon>
    </lineage>
</organism>
<evidence type="ECO:0000313" key="2">
    <source>
        <dbReference type="Proteomes" id="UP000268014"/>
    </source>
</evidence>
<proteinExistence type="predicted"/>
<evidence type="ECO:0000313" key="3">
    <source>
        <dbReference type="WBParaSite" id="HPLM_0002112001-mRNA-1"/>
    </source>
</evidence>
<name>A0A0N4X9S5_HAEPC</name>
<dbReference type="AlphaFoldDB" id="A0A0N4X9S5"/>
<sequence length="125" mass="13803">MLIRNGIGFKFFIGAVDITQKLTCERGCLHCPGGMQAPSMGGSIVRSKIFDSFANQYGTEERLFSALATTEACRIITAPSQKQGQLNHVFFPRTTGKASTAIGGSDHHLRFRRLMVSYEMTKVKQ</sequence>